<sequence>MGKGVFWRPLAAGLLMLASAPSQALMLDYGGFYDRMKVVNKADYPLVSIAFYLNHRARMVPCEITHAALRFKGEILPLGVNTHNELLLPFKAEFKTDKAVLDLTVEEGAQCDFAMQLRYADPLQSTFSPVELAALIQQFDQVLKGFAGFPFRLLQPDVTGVVIQLAPDSLATGESGQALMAAVDERGRITLTLDQLDALGSMAFSAPPRWIGPYIVR</sequence>
<evidence type="ECO:0000256" key="1">
    <source>
        <dbReference type="SAM" id="SignalP"/>
    </source>
</evidence>
<dbReference type="EMBL" id="BAABLF010000005">
    <property type="protein sequence ID" value="GAA5187961.1"/>
    <property type="molecule type" value="Genomic_DNA"/>
</dbReference>
<keyword evidence="1" id="KW-0732">Signal</keyword>
<organism evidence="2 3">
    <name type="scientific">Ferrimonas gelatinilytica</name>
    <dbReference type="NCBI Taxonomy" id="1255257"/>
    <lineage>
        <taxon>Bacteria</taxon>
        <taxon>Pseudomonadati</taxon>
        <taxon>Pseudomonadota</taxon>
        <taxon>Gammaproteobacteria</taxon>
        <taxon>Alteromonadales</taxon>
        <taxon>Ferrimonadaceae</taxon>
        <taxon>Ferrimonas</taxon>
    </lineage>
</organism>
<comment type="caution">
    <text evidence="2">The sequence shown here is derived from an EMBL/GenBank/DDBJ whole genome shotgun (WGS) entry which is preliminary data.</text>
</comment>
<dbReference type="RefSeq" id="WP_345315635.1">
    <property type="nucleotide sequence ID" value="NZ_BAABLF010000005.1"/>
</dbReference>
<proteinExistence type="predicted"/>
<gene>
    <name evidence="2" type="ORF">GCM10025772_06790</name>
</gene>
<feature type="signal peptide" evidence="1">
    <location>
        <begin position="1"/>
        <end position="24"/>
    </location>
</feature>
<protein>
    <submittedName>
        <fullName evidence="2">DUF2987 domain-containing protein</fullName>
    </submittedName>
</protein>
<name>A0ABP9RXM3_9GAMM</name>
<evidence type="ECO:0000313" key="3">
    <source>
        <dbReference type="Proteomes" id="UP001501600"/>
    </source>
</evidence>
<accession>A0ABP9RXM3</accession>
<dbReference type="Proteomes" id="UP001501600">
    <property type="component" value="Unassembled WGS sequence"/>
</dbReference>
<keyword evidence="3" id="KW-1185">Reference proteome</keyword>
<dbReference type="Pfam" id="PF11205">
    <property type="entry name" value="DUF2987"/>
    <property type="match status" value="1"/>
</dbReference>
<reference evidence="3" key="1">
    <citation type="journal article" date="2019" name="Int. J. Syst. Evol. Microbiol.">
        <title>The Global Catalogue of Microorganisms (GCM) 10K type strain sequencing project: providing services to taxonomists for standard genome sequencing and annotation.</title>
        <authorList>
            <consortium name="The Broad Institute Genomics Platform"/>
            <consortium name="The Broad Institute Genome Sequencing Center for Infectious Disease"/>
            <person name="Wu L."/>
            <person name="Ma J."/>
        </authorList>
    </citation>
    <scope>NUCLEOTIDE SEQUENCE [LARGE SCALE GENOMIC DNA]</scope>
    <source>
        <strain evidence="3">JCM 18720</strain>
    </source>
</reference>
<dbReference type="InterPro" id="IPR021370">
    <property type="entry name" value="DUF2987"/>
</dbReference>
<feature type="chain" id="PRO_5046140025" evidence="1">
    <location>
        <begin position="25"/>
        <end position="217"/>
    </location>
</feature>
<evidence type="ECO:0000313" key="2">
    <source>
        <dbReference type="EMBL" id="GAA5187961.1"/>
    </source>
</evidence>